<evidence type="ECO:0000256" key="4">
    <source>
        <dbReference type="ARBA" id="ARBA00022679"/>
    </source>
</evidence>
<proteinExistence type="predicted"/>
<evidence type="ECO:0000256" key="3">
    <source>
        <dbReference type="ARBA" id="ARBA00022553"/>
    </source>
</evidence>
<name>A0A942SY85_9BACI</name>
<feature type="transmembrane region" description="Helical" evidence="10">
    <location>
        <begin position="15"/>
        <end position="36"/>
    </location>
</feature>
<dbReference type="InterPro" id="IPR011712">
    <property type="entry name" value="Sig_transdc_His_kin_sub3_dim/P"/>
</dbReference>
<sequence>MIGPVTRRHTIIRPLAARSIVADVVWAVVAALAFLAPIDLELEHASVPAVLAAAGAIAVRRLSPPSAMLLVVTLGLVQVAGGERPSLVDLAIFVVIGTTAIVGTRAEVVLSGLLAFTAGVGATLYLTVTGFRFAVLVNGPRDQAFLAMVAPAAALLGVWAGGLAVRAFRSRDRESERRARAEEARSRAEAVATEAEATATRAIDVAESARIRAAIARDVHDVVGHSLAVIIAQADSVPFLPDEARIREVSATIATTARASLMEVRQVLGQIDGPAGAGPATLDEIVQGVRDAGVEVHHTLRGTPRTLGPDVGTAARRVLQEMLTNALRHGAPGVPVTIRETWRSADLVLEVENAVGDGSTGGSGRGVDGMRSRLAALDGSFDAAVVDDVFAARARVPYDVPGGNR</sequence>
<dbReference type="InterPro" id="IPR036890">
    <property type="entry name" value="HATPase_C_sf"/>
</dbReference>
<dbReference type="GO" id="GO:0046983">
    <property type="term" value="F:protein dimerization activity"/>
    <property type="evidence" value="ECO:0007669"/>
    <property type="project" value="InterPro"/>
</dbReference>
<evidence type="ECO:0000256" key="1">
    <source>
        <dbReference type="ARBA" id="ARBA00000085"/>
    </source>
</evidence>
<evidence type="ECO:0000256" key="10">
    <source>
        <dbReference type="SAM" id="Phobius"/>
    </source>
</evidence>
<comment type="caution">
    <text evidence="12">The sequence shown here is derived from an EMBL/GenBank/DDBJ whole genome shotgun (WGS) entry which is preliminary data.</text>
</comment>
<keyword evidence="10" id="KW-0472">Membrane</keyword>
<reference evidence="12" key="1">
    <citation type="submission" date="2021-05" db="EMBL/GenBank/DDBJ databases">
        <title>Novel Bacillus species.</title>
        <authorList>
            <person name="Liu G."/>
        </authorList>
    </citation>
    <scope>NUCLEOTIDE SEQUENCE</scope>
    <source>
        <strain evidence="12">FJAT-50051</strain>
    </source>
</reference>
<feature type="coiled-coil region" evidence="9">
    <location>
        <begin position="171"/>
        <end position="198"/>
    </location>
</feature>
<keyword evidence="6" id="KW-0418">Kinase</keyword>
<feature type="transmembrane region" description="Helical" evidence="10">
    <location>
        <begin position="113"/>
        <end position="133"/>
    </location>
</feature>
<organism evidence="12">
    <name type="scientific">Neobacillus citreus</name>
    <dbReference type="NCBI Taxonomy" id="2833578"/>
    <lineage>
        <taxon>Bacteria</taxon>
        <taxon>Bacillati</taxon>
        <taxon>Bacillota</taxon>
        <taxon>Bacilli</taxon>
        <taxon>Bacillales</taxon>
        <taxon>Bacillaceae</taxon>
        <taxon>Neobacillus</taxon>
    </lineage>
</organism>
<keyword evidence="4" id="KW-0808">Transferase</keyword>
<dbReference type="SUPFAM" id="SSF55874">
    <property type="entry name" value="ATPase domain of HSP90 chaperone/DNA topoisomerase II/histidine kinase"/>
    <property type="match status" value="1"/>
</dbReference>
<protein>
    <recommendedName>
        <fullName evidence="2">histidine kinase</fullName>
        <ecNumber evidence="2">2.7.13.3</ecNumber>
    </recommendedName>
</protein>
<feature type="transmembrane region" description="Helical" evidence="10">
    <location>
        <begin position="145"/>
        <end position="168"/>
    </location>
</feature>
<keyword evidence="10" id="KW-1133">Transmembrane helix</keyword>
<feature type="domain" description="Signal transduction histidine kinase subgroup 3 dimerisation and phosphoacceptor" evidence="11">
    <location>
        <begin position="212"/>
        <end position="272"/>
    </location>
</feature>
<keyword evidence="5" id="KW-0547">Nucleotide-binding</keyword>
<evidence type="ECO:0000259" key="11">
    <source>
        <dbReference type="Pfam" id="PF07730"/>
    </source>
</evidence>
<dbReference type="Gene3D" id="3.30.565.10">
    <property type="entry name" value="Histidine kinase-like ATPase, C-terminal domain"/>
    <property type="match status" value="1"/>
</dbReference>
<evidence type="ECO:0000256" key="2">
    <source>
        <dbReference type="ARBA" id="ARBA00012438"/>
    </source>
</evidence>
<evidence type="ECO:0000256" key="5">
    <source>
        <dbReference type="ARBA" id="ARBA00022741"/>
    </source>
</evidence>
<keyword evidence="9" id="KW-0175">Coiled coil</keyword>
<evidence type="ECO:0000313" key="12">
    <source>
        <dbReference type="EMBL" id="MBS4181893.1"/>
    </source>
</evidence>
<feature type="transmembrane region" description="Helical" evidence="10">
    <location>
        <begin position="87"/>
        <end position="106"/>
    </location>
</feature>
<evidence type="ECO:0000256" key="9">
    <source>
        <dbReference type="SAM" id="Coils"/>
    </source>
</evidence>
<evidence type="ECO:0000256" key="7">
    <source>
        <dbReference type="ARBA" id="ARBA00022840"/>
    </source>
</evidence>
<dbReference type="Pfam" id="PF07730">
    <property type="entry name" value="HisKA_3"/>
    <property type="match status" value="1"/>
</dbReference>
<gene>
    <name evidence="12" type="ORF">KHB02_10900</name>
</gene>
<accession>A0A942SY85</accession>
<dbReference type="EMBL" id="JAGYPE010000002">
    <property type="protein sequence ID" value="MBS4181893.1"/>
    <property type="molecule type" value="Genomic_DNA"/>
</dbReference>
<dbReference type="AlphaFoldDB" id="A0A942SY85"/>
<dbReference type="GO" id="GO:0005524">
    <property type="term" value="F:ATP binding"/>
    <property type="evidence" value="ECO:0007669"/>
    <property type="project" value="UniProtKB-KW"/>
</dbReference>
<comment type="catalytic activity">
    <reaction evidence="1">
        <text>ATP + protein L-histidine = ADP + protein N-phospho-L-histidine.</text>
        <dbReference type="EC" id="2.7.13.3"/>
    </reaction>
</comment>
<dbReference type="PANTHER" id="PTHR24421:SF10">
    <property type="entry name" value="NITRATE_NITRITE SENSOR PROTEIN NARQ"/>
    <property type="match status" value="1"/>
</dbReference>
<keyword evidence="8" id="KW-0902">Two-component regulatory system</keyword>
<keyword evidence="10" id="KW-0812">Transmembrane</keyword>
<evidence type="ECO:0000256" key="8">
    <source>
        <dbReference type="ARBA" id="ARBA00023012"/>
    </source>
</evidence>
<evidence type="ECO:0000256" key="6">
    <source>
        <dbReference type="ARBA" id="ARBA00022777"/>
    </source>
</evidence>
<dbReference type="InterPro" id="IPR050482">
    <property type="entry name" value="Sensor_HK_TwoCompSys"/>
</dbReference>
<keyword evidence="7" id="KW-0067">ATP-binding</keyword>
<dbReference type="GO" id="GO:0016020">
    <property type="term" value="C:membrane"/>
    <property type="evidence" value="ECO:0007669"/>
    <property type="project" value="InterPro"/>
</dbReference>
<keyword evidence="3" id="KW-0597">Phosphoprotein</keyword>
<dbReference type="PANTHER" id="PTHR24421">
    <property type="entry name" value="NITRATE/NITRITE SENSOR PROTEIN NARX-RELATED"/>
    <property type="match status" value="1"/>
</dbReference>
<dbReference type="Gene3D" id="1.20.5.1930">
    <property type="match status" value="1"/>
</dbReference>
<dbReference type="GO" id="GO:0000155">
    <property type="term" value="F:phosphorelay sensor kinase activity"/>
    <property type="evidence" value="ECO:0007669"/>
    <property type="project" value="InterPro"/>
</dbReference>
<dbReference type="EC" id="2.7.13.3" evidence="2"/>